<sequence length="88" mass="10380">MVNDFQLQMRQTRRERVVDEADSKSMPHIRRRSAAIHQPAGGLPRALDRIGRFGQPLRRGQDKCWYAELMMRYKDGEIWGWAGQRMAH</sequence>
<protein>
    <submittedName>
        <fullName evidence="1">Uncharacterized protein</fullName>
    </submittedName>
</protein>
<evidence type="ECO:0000313" key="2">
    <source>
        <dbReference type="Proteomes" id="UP000007174"/>
    </source>
</evidence>
<organism evidence="1 2">
    <name type="scientific">Colletotrichum higginsianum (strain IMI 349063)</name>
    <name type="common">Crucifer anthracnose fungus</name>
    <dbReference type="NCBI Taxonomy" id="759273"/>
    <lineage>
        <taxon>Eukaryota</taxon>
        <taxon>Fungi</taxon>
        <taxon>Dikarya</taxon>
        <taxon>Ascomycota</taxon>
        <taxon>Pezizomycotina</taxon>
        <taxon>Sordariomycetes</taxon>
        <taxon>Hypocreomycetidae</taxon>
        <taxon>Glomerellales</taxon>
        <taxon>Glomerellaceae</taxon>
        <taxon>Colletotrichum</taxon>
        <taxon>Colletotrichum destructivum species complex</taxon>
    </lineage>
</organism>
<reference evidence="2" key="1">
    <citation type="journal article" date="2012" name="Nat. Genet.">
        <title>Lifestyle transitions in plant pathogenic Colletotrichum fungi deciphered by genome and transcriptome analyses.</title>
        <authorList>
            <person name="O'Connell R.J."/>
            <person name="Thon M.R."/>
            <person name="Hacquard S."/>
            <person name="Amyotte S.G."/>
            <person name="Kleemann J."/>
            <person name="Torres M.F."/>
            <person name="Damm U."/>
            <person name="Buiate E.A."/>
            <person name="Epstein L."/>
            <person name="Alkan N."/>
            <person name="Altmueller J."/>
            <person name="Alvarado-Balderrama L."/>
            <person name="Bauser C.A."/>
            <person name="Becker C."/>
            <person name="Birren B.W."/>
            <person name="Chen Z."/>
            <person name="Choi J."/>
            <person name="Crouch J.A."/>
            <person name="Duvick J.P."/>
            <person name="Farman M.A."/>
            <person name="Gan P."/>
            <person name="Heiman D."/>
            <person name="Henrissat B."/>
            <person name="Howard R.J."/>
            <person name="Kabbage M."/>
            <person name="Koch C."/>
            <person name="Kracher B."/>
            <person name="Kubo Y."/>
            <person name="Law A.D."/>
            <person name="Lebrun M.-H."/>
            <person name="Lee Y.-H."/>
            <person name="Miyara I."/>
            <person name="Moore N."/>
            <person name="Neumann U."/>
            <person name="Nordstroem K."/>
            <person name="Panaccione D.G."/>
            <person name="Panstruga R."/>
            <person name="Place M."/>
            <person name="Proctor R.H."/>
            <person name="Prusky D."/>
            <person name="Rech G."/>
            <person name="Reinhardt R."/>
            <person name="Rollins J.A."/>
            <person name="Rounsley S."/>
            <person name="Schardl C.L."/>
            <person name="Schwartz D.C."/>
            <person name="Shenoy N."/>
            <person name="Shirasu K."/>
            <person name="Sikhakolli U.R."/>
            <person name="Stueber K."/>
            <person name="Sukno S.A."/>
            <person name="Sweigard J.A."/>
            <person name="Takano Y."/>
            <person name="Takahara H."/>
            <person name="Trail F."/>
            <person name="van der Does H.C."/>
            <person name="Voll L.M."/>
            <person name="Will I."/>
            <person name="Young S."/>
            <person name="Zeng Q."/>
            <person name="Zhang J."/>
            <person name="Zhou S."/>
            <person name="Dickman M.B."/>
            <person name="Schulze-Lefert P."/>
            <person name="Ver Loren van Themaat E."/>
            <person name="Ma L.-J."/>
            <person name="Vaillancourt L.J."/>
        </authorList>
    </citation>
    <scope>NUCLEOTIDE SEQUENCE [LARGE SCALE GENOMIC DNA]</scope>
    <source>
        <strain evidence="2">IMI 349063</strain>
    </source>
</reference>
<dbReference type="HOGENOM" id="CLU_2468962_0_0_1"/>
<evidence type="ECO:0000313" key="1">
    <source>
        <dbReference type="EMBL" id="CCF45085.1"/>
    </source>
</evidence>
<gene>
    <name evidence="1" type="ORF">CH063_03503</name>
</gene>
<accession>H1VXX3</accession>
<dbReference type="EMBL" id="CACQ02007423">
    <property type="protein sequence ID" value="CCF45085.1"/>
    <property type="molecule type" value="Genomic_DNA"/>
</dbReference>
<proteinExistence type="predicted"/>
<dbReference type="Proteomes" id="UP000007174">
    <property type="component" value="Unassembled WGS sequence"/>
</dbReference>
<dbReference type="AlphaFoldDB" id="H1VXX3"/>
<name>H1VXX3_COLHI</name>